<gene>
    <name evidence="7" type="ORF">FJU30_20830</name>
</gene>
<keyword evidence="2" id="KW-0813">Transport</keyword>
<accession>A0A5J5FTW7</accession>
<feature type="transmembrane region" description="Helical" evidence="6">
    <location>
        <begin position="38"/>
        <end position="57"/>
    </location>
</feature>
<name>A0A5J5FTW7_9GAMM</name>
<dbReference type="GO" id="GO:0022857">
    <property type="term" value="F:transmembrane transporter activity"/>
    <property type="evidence" value="ECO:0007669"/>
    <property type="project" value="InterPro"/>
</dbReference>
<comment type="subcellular location">
    <subcellularLocation>
        <location evidence="1">Membrane</location>
        <topology evidence="1">Multi-pass membrane protein</topology>
    </subcellularLocation>
</comment>
<sequence>MNTTLRKSAYRALAMMYIAQGLPTGFAFYALGSLIRNAGYSVTEVGLTGLAFLPWAFKFLWAGPVDNACLRWGHARVIFFAQTLAVLTCIAVIPLPLASHLAGALSGIILLNVICATQDIATNAWAVLRMQGKTAGAANAIQIAGFIFGMLLGGGGLLIVHSHVGWHFTMALLAALMAVIGGVLLLDKPWQSAVALQSTAGRVKVRLRDLLHHRDLGWAIGIALLFKFPGTAVNTLLQPWMVDRGMGIDAIGHLQIAMMLATSAGAILIGVPLVRRLGNRRAVIISYLMATLMLGMAWSLETAGASALWWCYLALCAQAVFEGAMFVAIWALFMNWSSPAHPGTDFTAMQCSENLANAVAAGLIGGLGQMLGYAHAFALIWLSGACVLIIITLCLRRLTLQTGKTS</sequence>
<dbReference type="AlphaFoldDB" id="A0A5J5FTW7"/>
<feature type="transmembrane region" description="Helical" evidence="6">
    <location>
        <begin position="354"/>
        <end position="372"/>
    </location>
</feature>
<evidence type="ECO:0000256" key="5">
    <source>
        <dbReference type="ARBA" id="ARBA00023136"/>
    </source>
</evidence>
<evidence type="ECO:0000313" key="7">
    <source>
        <dbReference type="EMBL" id="KAA8996654.1"/>
    </source>
</evidence>
<keyword evidence="8" id="KW-1185">Reference proteome</keyword>
<keyword evidence="3 6" id="KW-0812">Transmembrane</keyword>
<feature type="transmembrane region" description="Helical" evidence="6">
    <location>
        <begin position="216"/>
        <end position="236"/>
    </location>
</feature>
<reference evidence="7 8" key="1">
    <citation type="submission" date="2019-09" db="EMBL/GenBank/DDBJ databases">
        <authorList>
            <person name="Li Y."/>
        </authorList>
    </citation>
    <scope>NUCLEOTIDE SEQUENCE [LARGE SCALE GENOMIC DNA]</scope>
    <source>
        <strain evidence="7 8">L3-3HA</strain>
    </source>
</reference>
<evidence type="ECO:0000256" key="2">
    <source>
        <dbReference type="ARBA" id="ARBA00022448"/>
    </source>
</evidence>
<feature type="transmembrane region" description="Helical" evidence="6">
    <location>
        <begin position="307"/>
        <end position="333"/>
    </location>
</feature>
<dbReference type="GO" id="GO:0016020">
    <property type="term" value="C:membrane"/>
    <property type="evidence" value="ECO:0007669"/>
    <property type="project" value="UniProtKB-SubCell"/>
</dbReference>
<feature type="transmembrane region" description="Helical" evidence="6">
    <location>
        <begin position="77"/>
        <end position="98"/>
    </location>
</feature>
<dbReference type="Pfam" id="PF07690">
    <property type="entry name" value="MFS_1"/>
    <property type="match status" value="1"/>
</dbReference>
<feature type="transmembrane region" description="Helical" evidence="6">
    <location>
        <begin position="104"/>
        <end position="128"/>
    </location>
</feature>
<dbReference type="OrthoDB" id="9787815at2"/>
<evidence type="ECO:0000256" key="4">
    <source>
        <dbReference type="ARBA" id="ARBA00022989"/>
    </source>
</evidence>
<feature type="transmembrane region" description="Helical" evidence="6">
    <location>
        <begin position="12"/>
        <end position="32"/>
    </location>
</feature>
<dbReference type="Gene3D" id="1.20.1250.20">
    <property type="entry name" value="MFS general substrate transporter like domains"/>
    <property type="match status" value="2"/>
</dbReference>
<evidence type="ECO:0000256" key="1">
    <source>
        <dbReference type="ARBA" id="ARBA00004141"/>
    </source>
</evidence>
<dbReference type="EMBL" id="VYKJ01000013">
    <property type="protein sequence ID" value="KAA8996654.1"/>
    <property type="molecule type" value="Genomic_DNA"/>
</dbReference>
<keyword evidence="4 6" id="KW-1133">Transmembrane helix</keyword>
<dbReference type="InterPro" id="IPR036259">
    <property type="entry name" value="MFS_trans_sf"/>
</dbReference>
<comment type="caution">
    <text evidence="7">The sequence shown here is derived from an EMBL/GenBank/DDBJ whole genome shotgun (WGS) entry which is preliminary data.</text>
</comment>
<organism evidence="7 8">
    <name type="scientific">Affinibrenneria salicis</name>
    <dbReference type="NCBI Taxonomy" id="2590031"/>
    <lineage>
        <taxon>Bacteria</taxon>
        <taxon>Pseudomonadati</taxon>
        <taxon>Pseudomonadota</taxon>
        <taxon>Gammaproteobacteria</taxon>
        <taxon>Enterobacterales</taxon>
        <taxon>Pectobacteriaceae</taxon>
        <taxon>Affinibrenneria</taxon>
    </lineage>
</organism>
<feature type="transmembrane region" description="Helical" evidence="6">
    <location>
        <begin position="378"/>
        <end position="395"/>
    </location>
</feature>
<evidence type="ECO:0000313" key="8">
    <source>
        <dbReference type="Proteomes" id="UP000335415"/>
    </source>
</evidence>
<dbReference type="SUPFAM" id="SSF103473">
    <property type="entry name" value="MFS general substrate transporter"/>
    <property type="match status" value="1"/>
</dbReference>
<dbReference type="PANTHER" id="PTHR12778">
    <property type="entry name" value="SOLUTE CARRIER FAMILY 33 ACETYL-COA TRANSPORTER -RELATED"/>
    <property type="match status" value="1"/>
</dbReference>
<keyword evidence="5 6" id="KW-0472">Membrane</keyword>
<proteinExistence type="predicted"/>
<dbReference type="InterPro" id="IPR011701">
    <property type="entry name" value="MFS"/>
</dbReference>
<dbReference type="PANTHER" id="PTHR12778:SF10">
    <property type="entry name" value="MAJOR FACILITATOR SUPERFAMILY DOMAIN-CONTAINING PROTEIN 3"/>
    <property type="match status" value="1"/>
</dbReference>
<feature type="transmembrane region" description="Helical" evidence="6">
    <location>
        <begin position="256"/>
        <end position="275"/>
    </location>
</feature>
<feature type="transmembrane region" description="Helical" evidence="6">
    <location>
        <begin position="140"/>
        <end position="160"/>
    </location>
</feature>
<feature type="transmembrane region" description="Helical" evidence="6">
    <location>
        <begin position="282"/>
        <end position="301"/>
    </location>
</feature>
<evidence type="ECO:0000256" key="3">
    <source>
        <dbReference type="ARBA" id="ARBA00022692"/>
    </source>
</evidence>
<feature type="transmembrane region" description="Helical" evidence="6">
    <location>
        <begin position="166"/>
        <end position="186"/>
    </location>
</feature>
<dbReference type="InterPro" id="IPR004752">
    <property type="entry name" value="AmpG_permease/AT-1"/>
</dbReference>
<dbReference type="Proteomes" id="UP000335415">
    <property type="component" value="Unassembled WGS sequence"/>
</dbReference>
<protein>
    <submittedName>
        <fullName evidence="7">MFS transporter</fullName>
    </submittedName>
</protein>
<evidence type="ECO:0000256" key="6">
    <source>
        <dbReference type="SAM" id="Phobius"/>
    </source>
</evidence>
<dbReference type="RefSeq" id="WP_150436899.1">
    <property type="nucleotide sequence ID" value="NZ_VYKJ01000013.1"/>
</dbReference>